<name>A0A5E7NAM1_PSEFL</name>
<evidence type="ECO:0000313" key="2">
    <source>
        <dbReference type="Proteomes" id="UP000385207"/>
    </source>
</evidence>
<reference evidence="1 2" key="1">
    <citation type="submission" date="2019-09" db="EMBL/GenBank/DDBJ databases">
        <authorList>
            <person name="Chandra G."/>
            <person name="Truman W A."/>
        </authorList>
    </citation>
    <scope>NUCLEOTIDE SEQUENCE [LARGE SCALE GENOMIC DNA]</scope>
    <source>
        <strain evidence="1">PS862</strain>
    </source>
</reference>
<organism evidence="1 2">
    <name type="scientific">Pseudomonas fluorescens</name>
    <dbReference type="NCBI Taxonomy" id="294"/>
    <lineage>
        <taxon>Bacteria</taxon>
        <taxon>Pseudomonadati</taxon>
        <taxon>Pseudomonadota</taxon>
        <taxon>Gammaproteobacteria</taxon>
        <taxon>Pseudomonadales</taxon>
        <taxon>Pseudomonadaceae</taxon>
        <taxon>Pseudomonas</taxon>
    </lineage>
</organism>
<dbReference type="Proteomes" id="UP000385207">
    <property type="component" value="Unassembled WGS sequence"/>
</dbReference>
<dbReference type="AlphaFoldDB" id="A0A5E7NAM1"/>
<proteinExistence type="predicted"/>
<sequence>MLADNTIYWVSGKESVMSKILNEEVATSSAQSKAVFSKEELLALSEAIKKSKAKINETKAQSCAYHR</sequence>
<dbReference type="EMBL" id="CABVII010000023">
    <property type="protein sequence ID" value="VVP34228.1"/>
    <property type="molecule type" value="Genomic_DNA"/>
</dbReference>
<protein>
    <submittedName>
        <fullName evidence="1">Uncharacterized protein</fullName>
    </submittedName>
</protein>
<gene>
    <name evidence="1" type="ORF">PS862_04534</name>
</gene>
<evidence type="ECO:0000313" key="1">
    <source>
        <dbReference type="EMBL" id="VVP34228.1"/>
    </source>
</evidence>
<accession>A0A5E7NAM1</accession>